<dbReference type="GO" id="GO:0003677">
    <property type="term" value="F:DNA binding"/>
    <property type="evidence" value="ECO:0007669"/>
    <property type="project" value="InterPro"/>
</dbReference>
<proteinExistence type="predicted"/>
<dbReference type="GO" id="GO:0006355">
    <property type="term" value="P:regulation of DNA-templated transcription"/>
    <property type="evidence" value="ECO:0007669"/>
    <property type="project" value="InterPro"/>
</dbReference>
<dbReference type="Gene3D" id="1.10.10.10">
    <property type="entry name" value="Winged helix-like DNA-binding domain superfamily/Winged helix DNA-binding domain"/>
    <property type="match status" value="1"/>
</dbReference>
<reference evidence="2 3" key="1">
    <citation type="submission" date="2019-12" db="EMBL/GenBank/DDBJ databases">
        <title>Genomic-based taxomic classification of the family Erythrobacteraceae.</title>
        <authorList>
            <person name="Xu L."/>
        </authorList>
    </citation>
    <scope>NUCLEOTIDE SEQUENCE [LARGE SCALE GENOMIC DNA]</scope>
    <source>
        <strain evidence="2 3">M0322</strain>
    </source>
</reference>
<accession>A0A844YXJ6</accession>
<evidence type="ECO:0000313" key="3">
    <source>
        <dbReference type="Proteomes" id="UP000466966"/>
    </source>
</evidence>
<evidence type="ECO:0000259" key="1">
    <source>
        <dbReference type="SMART" id="SM00421"/>
    </source>
</evidence>
<protein>
    <recommendedName>
        <fullName evidence="1">HTH luxR-type domain-containing protein</fullName>
    </recommendedName>
</protein>
<name>A0A844YXJ6_9SPHN</name>
<dbReference type="EMBL" id="WTYV01000003">
    <property type="protein sequence ID" value="MXO71892.1"/>
    <property type="molecule type" value="Genomic_DNA"/>
</dbReference>
<dbReference type="InterPro" id="IPR000792">
    <property type="entry name" value="Tscrpt_reg_LuxR_C"/>
</dbReference>
<organism evidence="2 3">
    <name type="scientific">Alteraurantiacibacter buctensis</name>
    <dbReference type="NCBI Taxonomy" id="1503981"/>
    <lineage>
        <taxon>Bacteria</taxon>
        <taxon>Pseudomonadati</taxon>
        <taxon>Pseudomonadota</taxon>
        <taxon>Alphaproteobacteria</taxon>
        <taxon>Sphingomonadales</taxon>
        <taxon>Erythrobacteraceae</taxon>
        <taxon>Alteraurantiacibacter</taxon>
    </lineage>
</organism>
<dbReference type="RefSeq" id="WP_160771826.1">
    <property type="nucleotide sequence ID" value="NZ_WTYV01000003.1"/>
</dbReference>
<gene>
    <name evidence="2" type="ORF">GRI99_09625</name>
</gene>
<sequence length="364" mass="39582">MDDNALIASLYGATTDPARWTATLDAIKQRLGLASVVVQRLGTQENLLLPLVNFRDSWSSAHAAEHDAWANSPASPRFRSDTQQTVELEIDSDQRSEAFTPEDRQELQEGLAGCGLGSGFWIGYRLEPGDFITLICHRPRGEWHDITPREQRFLDTLTPHFGQISRQIASLSEARARFALAEQIMQSATLPILACDDGLRVHWLNGAAERLLQALPQVRLAGNALQFRQPQAAAAVRDLVRGSAGGTCLVAGDLPLDGVLLRYLQRASPGPDTWQRDLTLLALTSPRMPPQVDAAAIERFFGLTPAEALLTAALVQGLTVKEYAAGRGIAEGTARMQLKSALAKAGVGRQTDLVRHVCTALARL</sequence>
<dbReference type="InterPro" id="IPR016032">
    <property type="entry name" value="Sig_transdc_resp-reg_C-effctor"/>
</dbReference>
<dbReference type="InterPro" id="IPR036388">
    <property type="entry name" value="WH-like_DNA-bd_sf"/>
</dbReference>
<evidence type="ECO:0000313" key="2">
    <source>
        <dbReference type="EMBL" id="MXO71892.1"/>
    </source>
</evidence>
<keyword evidence="3" id="KW-1185">Reference proteome</keyword>
<dbReference type="SUPFAM" id="SSF46894">
    <property type="entry name" value="C-terminal effector domain of the bipartite response regulators"/>
    <property type="match status" value="1"/>
</dbReference>
<feature type="domain" description="HTH luxR-type" evidence="1">
    <location>
        <begin position="300"/>
        <end position="357"/>
    </location>
</feature>
<dbReference type="SMART" id="SM00421">
    <property type="entry name" value="HTH_LUXR"/>
    <property type="match status" value="1"/>
</dbReference>
<dbReference type="AlphaFoldDB" id="A0A844YXJ6"/>
<dbReference type="OrthoDB" id="5497412at2"/>
<dbReference type="Proteomes" id="UP000466966">
    <property type="component" value="Unassembled WGS sequence"/>
</dbReference>
<comment type="caution">
    <text evidence="2">The sequence shown here is derived from an EMBL/GenBank/DDBJ whole genome shotgun (WGS) entry which is preliminary data.</text>
</comment>